<protein>
    <submittedName>
        <fullName evidence="5">Helix-turn-helix transcriptional regulator</fullName>
    </submittedName>
</protein>
<dbReference type="InterPro" id="IPR009057">
    <property type="entry name" value="Homeodomain-like_sf"/>
</dbReference>
<reference evidence="5 6" key="1">
    <citation type="submission" date="2020-07" db="EMBL/GenBank/DDBJ databases">
        <authorList>
            <person name="Feng X."/>
        </authorList>
    </citation>
    <scope>NUCLEOTIDE SEQUENCE [LARGE SCALE GENOMIC DNA]</scope>
    <source>
        <strain evidence="5 6">JCM23202</strain>
    </source>
</reference>
<dbReference type="PANTHER" id="PTHR43280">
    <property type="entry name" value="ARAC-FAMILY TRANSCRIPTIONAL REGULATOR"/>
    <property type="match status" value="1"/>
</dbReference>
<dbReference type="GO" id="GO:0003700">
    <property type="term" value="F:DNA-binding transcription factor activity"/>
    <property type="evidence" value="ECO:0007669"/>
    <property type="project" value="InterPro"/>
</dbReference>
<evidence type="ECO:0000256" key="3">
    <source>
        <dbReference type="ARBA" id="ARBA00023163"/>
    </source>
</evidence>
<keyword evidence="3" id="KW-0804">Transcription</keyword>
<keyword evidence="1" id="KW-0805">Transcription regulation</keyword>
<evidence type="ECO:0000313" key="5">
    <source>
        <dbReference type="EMBL" id="MBC2607344.1"/>
    </source>
</evidence>
<evidence type="ECO:0000256" key="2">
    <source>
        <dbReference type="ARBA" id="ARBA00023125"/>
    </source>
</evidence>
<dbReference type="Proteomes" id="UP000526501">
    <property type="component" value="Unassembled WGS sequence"/>
</dbReference>
<name>A0A7X1B8J8_9BACT</name>
<sequence length="267" mass="30660">MREDVFARIDGGAEEIRTNTSYYWDNSKRLESNRINLQRTLSGEGFFEESNGRRYAVPQGTMMAFTQRENSRYGYPATGSQPYHLQYLSIDSSASANPLFNRIRQDFGPVLSIPDQSESGILFQEAYERFNQGNFRDRYHESELIIRLFTAIYRQQVAETQGSNPIEYCYHLLHNRYADAITLKGIAKTCGVTREHLIRAFTKRYHTSPGAMLRELRLSHAKGMLESTSLPIEQIAAASGFSSSNVFCRAFRNTYHTSPARHRSLLR</sequence>
<dbReference type="InterPro" id="IPR037923">
    <property type="entry name" value="HTH-like"/>
</dbReference>
<dbReference type="GO" id="GO:0043565">
    <property type="term" value="F:sequence-specific DNA binding"/>
    <property type="evidence" value="ECO:0007669"/>
    <property type="project" value="InterPro"/>
</dbReference>
<dbReference type="SMART" id="SM00342">
    <property type="entry name" value="HTH_ARAC"/>
    <property type="match status" value="1"/>
</dbReference>
<dbReference type="SUPFAM" id="SSF51215">
    <property type="entry name" value="Regulatory protein AraC"/>
    <property type="match status" value="1"/>
</dbReference>
<dbReference type="InterPro" id="IPR018060">
    <property type="entry name" value="HTH_AraC"/>
</dbReference>
<evidence type="ECO:0000313" key="6">
    <source>
        <dbReference type="Proteomes" id="UP000526501"/>
    </source>
</evidence>
<keyword evidence="2" id="KW-0238">DNA-binding</keyword>
<dbReference type="AlphaFoldDB" id="A0A7X1B8J8"/>
<accession>A0A7X1B8J8</accession>
<dbReference type="PANTHER" id="PTHR43280:SF2">
    <property type="entry name" value="HTH-TYPE TRANSCRIPTIONAL REGULATOR EXSA"/>
    <property type="match status" value="1"/>
</dbReference>
<keyword evidence="6" id="KW-1185">Reference proteome</keyword>
<dbReference type="EMBL" id="JACHVC010000012">
    <property type="protein sequence ID" value="MBC2607344.1"/>
    <property type="molecule type" value="Genomic_DNA"/>
</dbReference>
<dbReference type="PROSITE" id="PS01124">
    <property type="entry name" value="HTH_ARAC_FAMILY_2"/>
    <property type="match status" value="1"/>
</dbReference>
<dbReference type="SUPFAM" id="SSF46689">
    <property type="entry name" value="Homeodomain-like"/>
    <property type="match status" value="2"/>
</dbReference>
<dbReference type="Gene3D" id="1.10.10.60">
    <property type="entry name" value="Homeodomain-like"/>
    <property type="match status" value="2"/>
</dbReference>
<dbReference type="Pfam" id="PF12833">
    <property type="entry name" value="HTH_18"/>
    <property type="match status" value="1"/>
</dbReference>
<comment type="caution">
    <text evidence="5">The sequence shown here is derived from an EMBL/GenBank/DDBJ whole genome shotgun (WGS) entry which is preliminary data.</text>
</comment>
<evidence type="ECO:0000256" key="1">
    <source>
        <dbReference type="ARBA" id="ARBA00023015"/>
    </source>
</evidence>
<organism evidence="5 6">
    <name type="scientific">Pelagicoccus albus</name>
    <dbReference type="NCBI Taxonomy" id="415222"/>
    <lineage>
        <taxon>Bacteria</taxon>
        <taxon>Pseudomonadati</taxon>
        <taxon>Verrucomicrobiota</taxon>
        <taxon>Opitutia</taxon>
        <taxon>Puniceicoccales</taxon>
        <taxon>Pelagicoccaceae</taxon>
        <taxon>Pelagicoccus</taxon>
    </lineage>
</organism>
<gene>
    <name evidence="5" type="ORF">H5P27_14930</name>
</gene>
<evidence type="ECO:0000259" key="4">
    <source>
        <dbReference type="PROSITE" id="PS01124"/>
    </source>
</evidence>
<feature type="domain" description="HTH araC/xylS-type" evidence="4">
    <location>
        <begin position="167"/>
        <end position="265"/>
    </location>
</feature>
<proteinExistence type="predicted"/>